<dbReference type="GO" id="GO:0016757">
    <property type="term" value="F:glycosyltransferase activity"/>
    <property type="evidence" value="ECO:0007669"/>
    <property type="project" value="UniProtKB-KW"/>
</dbReference>
<feature type="transmembrane region" description="Helical" evidence="5">
    <location>
        <begin position="199"/>
        <end position="225"/>
    </location>
</feature>
<evidence type="ECO:0000256" key="4">
    <source>
        <dbReference type="ARBA" id="ARBA00023136"/>
    </source>
</evidence>
<dbReference type="EMBL" id="DSRT01000195">
    <property type="protein sequence ID" value="HGW29982.1"/>
    <property type="molecule type" value="Genomic_DNA"/>
</dbReference>
<name>A0A7C4XVP0_UNCKA</name>
<feature type="transmembrane region" description="Helical" evidence="5">
    <location>
        <begin position="160"/>
        <end position="178"/>
    </location>
</feature>
<dbReference type="GO" id="GO:0016765">
    <property type="term" value="F:transferase activity, transferring alkyl or aryl (other than methyl) groups"/>
    <property type="evidence" value="ECO:0007669"/>
    <property type="project" value="InterPro"/>
</dbReference>
<feature type="transmembrane region" description="Helical" evidence="5">
    <location>
        <begin position="134"/>
        <end position="154"/>
    </location>
</feature>
<dbReference type="AlphaFoldDB" id="A0A7C4XVP0"/>
<dbReference type="PANTHER" id="PTHR11048:SF5">
    <property type="entry name" value="DECAPRENYL-PHOSPHATE PHOSPHORIBOSYLTRANSFERASE"/>
    <property type="match status" value="1"/>
</dbReference>
<feature type="transmembrane region" description="Helical" evidence="5">
    <location>
        <begin position="21"/>
        <end position="38"/>
    </location>
</feature>
<evidence type="ECO:0000313" key="6">
    <source>
        <dbReference type="EMBL" id="HGW29982.1"/>
    </source>
</evidence>
<dbReference type="EC" id="2.4.2.45" evidence="6"/>
<keyword evidence="4 5" id="KW-0472">Membrane</keyword>
<keyword evidence="6" id="KW-0328">Glycosyltransferase</keyword>
<comment type="caution">
    <text evidence="6">The sequence shown here is derived from an EMBL/GenBank/DDBJ whole genome shotgun (WGS) entry which is preliminary data.</text>
</comment>
<keyword evidence="6" id="KW-0808">Transferase</keyword>
<dbReference type="GO" id="GO:0005886">
    <property type="term" value="C:plasma membrane"/>
    <property type="evidence" value="ECO:0007669"/>
    <property type="project" value="TreeGrafter"/>
</dbReference>
<evidence type="ECO:0000256" key="3">
    <source>
        <dbReference type="ARBA" id="ARBA00022989"/>
    </source>
</evidence>
<comment type="subcellular location">
    <subcellularLocation>
        <location evidence="1">Membrane</location>
        <topology evidence="1">Multi-pass membrane protein</topology>
    </subcellularLocation>
</comment>
<gene>
    <name evidence="6" type="ORF">ENR63_03615</name>
</gene>
<feature type="transmembrane region" description="Helical" evidence="5">
    <location>
        <begin position="84"/>
        <end position="105"/>
    </location>
</feature>
<dbReference type="PANTHER" id="PTHR11048">
    <property type="entry name" value="PRENYLTRANSFERASES"/>
    <property type="match status" value="1"/>
</dbReference>
<organism evidence="6">
    <name type="scientific">candidate division WWE3 bacterium</name>
    <dbReference type="NCBI Taxonomy" id="2053526"/>
    <lineage>
        <taxon>Bacteria</taxon>
        <taxon>Katanobacteria</taxon>
    </lineage>
</organism>
<feature type="transmembrane region" description="Helical" evidence="5">
    <location>
        <begin position="111"/>
        <end position="129"/>
    </location>
</feature>
<dbReference type="InterPro" id="IPR039653">
    <property type="entry name" value="Prenyltransferase"/>
</dbReference>
<dbReference type="GO" id="GO:0009247">
    <property type="term" value="P:glycolipid biosynthetic process"/>
    <property type="evidence" value="ECO:0007669"/>
    <property type="project" value="TreeGrafter"/>
</dbReference>
<dbReference type="CDD" id="cd13963">
    <property type="entry name" value="PT_UbiA_2"/>
    <property type="match status" value="1"/>
</dbReference>
<dbReference type="Gene3D" id="1.10.357.140">
    <property type="entry name" value="UbiA prenyltransferase"/>
    <property type="match status" value="1"/>
</dbReference>
<proteinExistence type="predicted"/>
<dbReference type="InterPro" id="IPR000537">
    <property type="entry name" value="UbiA_prenyltransferase"/>
</dbReference>
<keyword evidence="2 5" id="KW-0812">Transmembrane</keyword>
<reference evidence="6" key="1">
    <citation type="journal article" date="2020" name="mSystems">
        <title>Genome- and Community-Level Interaction Insights into Carbon Utilization and Element Cycling Functions of Hydrothermarchaeota in Hydrothermal Sediment.</title>
        <authorList>
            <person name="Zhou Z."/>
            <person name="Liu Y."/>
            <person name="Xu W."/>
            <person name="Pan J."/>
            <person name="Luo Z.H."/>
            <person name="Li M."/>
        </authorList>
    </citation>
    <scope>NUCLEOTIDE SEQUENCE [LARGE SCALE GENOMIC DNA]</scope>
    <source>
        <strain evidence="6">SpSt-417</strain>
    </source>
</reference>
<keyword evidence="3 5" id="KW-1133">Transmembrane helix</keyword>
<feature type="transmembrane region" description="Helical" evidence="5">
    <location>
        <begin position="289"/>
        <end position="306"/>
    </location>
</feature>
<evidence type="ECO:0000256" key="5">
    <source>
        <dbReference type="SAM" id="Phobius"/>
    </source>
</evidence>
<sequence length="307" mass="34567">MINLLYQITRTIRPRQWLKNLAVFAVPILQGTVFNKGIFEASALAFVSFTLLACGTYILNDMVDAPEDRKHPVKKNRPIASGKISFNLALMLMLIFYSLGLWVSFNHVGSFFGFLGISYVLLQLSYSFYFRSIIIMDALAVSAGFILRVFAGGVASDTSIPSWLVLTTIGLSMLLAFGKRRSEKTLLSEYQESETRATLLHYPATLLDSMISMSASFCMISYSVYAFQNSPVLSDTEITKLLPSILKSPKGMMITIPLVLYGIARYLYIIYEKKEGESPERVLLSDRPLLFTVLLWTIVVFFIRYAL</sequence>
<protein>
    <submittedName>
        <fullName evidence="6">Decaprenyl-phosphate phosphoribosyltransferase</fullName>
        <ecNumber evidence="6">2.4.2.45</ecNumber>
    </submittedName>
</protein>
<evidence type="ECO:0000256" key="2">
    <source>
        <dbReference type="ARBA" id="ARBA00022692"/>
    </source>
</evidence>
<feature type="transmembrane region" description="Helical" evidence="5">
    <location>
        <begin position="251"/>
        <end position="268"/>
    </location>
</feature>
<dbReference type="Pfam" id="PF01040">
    <property type="entry name" value="UbiA"/>
    <property type="match status" value="1"/>
</dbReference>
<accession>A0A7C4XVP0</accession>
<dbReference type="NCBIfam" id="NF008978">
    <property type="entry name" value="PRK12324.1-4"/>
    <property type="match status" value="1"/>
</dbReference>
<dbReference type="InterPro" id="IPR044878">
    <property type="entry name" value="UbiA_sf"/>
</dbReference>
<evidence type="ECO:0000256" key="1">
    <source>
        <dbReference type="ARBA" id="ARBA00004141"/>
    </source>
</evidence>
<feature type="transmembrane region" description="Helical" evidence="5">
    <location>
        <begin position="44"/>
        <end position="63"/>
    </location>
</feature>